<dbReference type="STRING" id="296587.C1E797"/>
<feature type="binding site" evidence="9">
    <location>
        <position position="33"/>
    </location>
    <ligand>
        <name>ATP</name>
        <dbReference type="ChEBI" id="CHEBI:30616"/>
    </ligand>
</feature>
<evidence type="ECO:0000256" key="9">
    <source>
        <dbReference type="PROSITE-ProRule" id="PRU10141"/>
    </source>
</evidence>
<evidence type="ECO:0000256" key="5">
    <source>
        <dbReference type="ARBA" id="ARBA00022777"/>
    </source>
</evidence>
<dbReference type="GeneID" id="8243971"/>
<dbReference type="GO" id="GO:0005524">
    <property type="term" value="F:ATP binding"/>
    <property type="evidence" value="ECO:0007669"/>
    <property type="project" value="UniProtKB-UniRule"/>
</dbReference>
<dbReference type="Gene3D" id="3.30.200.20">
    <property type="entry name" value="Phosphorylase Kinase, domain 1"/>
    <property type="match status" value="1"/>
</dbReference>
<proteinExistence type="inferred from homology"/>
<dbReference type="OrthoDB" id="248923at2759"/>
<dbReference type="PANTHER" id="PTHR44899">
    <property type="entry name" value="CAMK FAMILY PROTEIN KINASE"/>
    <property type="match status" value="1"/>
</dbReference>
<evidence type="ECO:0000256" key="3">
    <source>
        <dbReference type="ARBA" id="ARBA00022679"/>
    </source>
</evidence>
<keyword evidence="4 9" id="KW-0547">Nucleotide-binding</keyword>
<keyword evidence="5" id="KW-0418">Kinase</keyword>
<dbReference type="Proteomes" id="UP000002009">
    <property type="component" value="Chromosome 5"/>
</dbReference>
<dbReference type="InterPro" id="IPR051131">
    <property type="entry name" value="NEK_Ser/Thr_kinase_NIMA"/>
</dbReference>
<feature type="non-terminal residue" evidence="12">
    <location>
        <position position="268"/>
    </location>
</feature>
<dbReference type="Pfam" id="PF00069">
    <property type="entry name" value="Pkinase"/>
    <property type="match status" value="1"/>
</dbReference>
<name>C1E797_MICCC</name>
<evidence type="ECO:0000256" key="2">
    <source>
        <dbReference type="ARBA" id="ARBA00022527"/>
    </source>
</evidence>
<dbReference type="InterPro" id="IPR011009">
    <property type="entry name" value="Kinase-like_dom_sf"/>
</dbReference>
<dbReference type="InParanoid" id="C1E797"/>
<evidence type="ECO:0000256" key="7">
    <source>
        <dbReference type="ARBA" id="ARBA00047899"/>
    </source>
</evidence>
<dbReference type="PROSITE" id="PS00107">
    <property type="entry name" value="PROTEIN_KINASE_ATP"/>
    <property type="match status" value="1"/>
</dbReference>
<evidence type="ECO:0000313" key="12">
    <source>
        <dbReference type="EMBL" id="ACO63944.1"/>
    </source>
</evidence>
<dbReference type="EC" id="2.7.11.1" evidence="1"/>
<dbReference type="AlphaFoldDB" id="C1E797"/>
<comment type="catalytic activity">
    <reaction evidence="7">
        <text>L-threonyl-[protein] + ATP = O-phospho-L-threonyl-[protein] + ADP + H(+)</text>
        <dbReference type="Rhea" id="RHEA:46608"/>
        <dbReference type="Rhea" id="RHEA-COMP:11060"/>
        <dbReference type="Rhea" id="RHEA-COMP:11605"/>
        <dbReference type="ChEBI" id="CHEBI:15378"/>
        <dbReference type="ChEBI" id="CHEBI:30013"/>
        <dbReference type="ChEBI" id="CHEBI:30616"/>
        <dbReference type="ChEBI" id="CHEBI:61977"/>
        <dbReference type="ChEBI" id="CHEBI:456216"/>
        <dbReference type="EC" id="2.7.11.1"/>
    </reaction>
</comment>
<dbReference type="InterPro" id="IPR000719">
    <property type="entry name" value="Prot_kinase_dom"/>
</dbReference>
<organism evidence="12 13">
    <name type="scientific">Micromonas commoda (strain RCC299 / NOUM17 / CCMP2709)</name>
    <name type="common">Picoplanktonic green alga</name>
    <dbReference type="NCBI Taxonomy" id="296587"/>
    <lineage>
        <taxon>Eukaryota</taxon>
        <taxon>Viridiplantae</taxon>
        <taxon>Chlorophyta</taxon>
        <taxon>Mamiellophyceae</taxon>
        <taxon>Mamiellales</taxon>
        <taxon>Mamiellaceae</taxon>
        <taxon>Micromonas</taxon>
    </lineage>
</organism>
<evidence type="ECO:0000256" key="1">
    <source>
        <dbReference type="ARBA" id="ARBA00012513"/>
    </source>
</evidence>
<dbReference type="PANTHER" id="PTHR44899:SF7">
    <property type="entry name" value="NIMA-RELATED KINASE"/>
    <property type="match status" value="1"/>
</dbReference>
<dbReference type="RefSeq" id="XP_002502686.1">
    <property type="nucleotide sequence ID" value="XM_002502640.1"/>
</dbReference>
<comment type="catalytic activity">
    <reaction evidence="8">
        <text>L-seryl-[protein] + ATP = O-phospho-L-seryl-[protein] + ADP + H(+)</text>
        <dbReference type="Rhea" id="RHEA:17989"/>
        <dbReference type="Rhea" id="RHEA-COMP:9863"/>
        <dbReference type="Rhea" id="RHEA-COMP:11604"/>
        <dbReference type="ChEBI" id="CHEBI:15378"/>
        <dbReference type="ChEBI" id="CHEBI:29999"/>
        <dbReference type="ChEBI" id="CHEBI:30616"/>
        <dbReference type="ChEBI" id="CHEBI:83421"/>
        <dbReference type="ChEBI" id="CHEBI:456216"/>
        <dbReference type="EC" id="2.7.11.1"/>
    </reaction>
</comment>
<accession>C1E797</accession>
<keyword evidence="3" id="KW-0808">Transferase</keyword>
<evidence type="ECO:0000259" key="11">
    <source>
        <dbReference type="PROSITE" id="PS50011"/>
    </source>
</evidence>
<dbReference type="SUPFAM" id="SSF56112">
    <property type="entry name" value="Protein kinase-like (PK-like)"/>
    <property type="match status" value="1"/>
</dbReference>
<evidence type="ECO:0000256" key="10">
    <source>
        <dbReference type="RuleBase" id="RU000304"/>
    </source>
</evidence>
<dbReference type="KEGG" id="mis:MICPUN_71110"/>
<dbReference type="SMART" id="SM00220">
    <property type="entry name" value="S_TKc"/>
    <property type="match status" value="1"/>
</dbReference>
<dbReference type="Gene3D" id="1.10.510.10">
    <property type="entry name" value="Transferase(Phosphotransferase) domain 1"/>
    <property type="match status" value="1"/>
</dbReference>
<reference evidence="12 13" key="1">
    <citation type="journal article" date="2009" name="Science">
        <title>Green evolution and dynamic adaptations revealed by genomes of the marine picoeukaryotes Micromonas.</title>
        <authorList>
            <person name="Worden A.Z."/>
            <person name="Lee J.H."/>
            <person name="Mock T."/>
            <person name="Rouze P."/>
            <person name="Simmons M.P."/>
            <person name="Aerts A.L."/>
            <person name="Allen A.E."/>
            <person name="Cuvelier M.L."/>
            <person name="Derelle E."/>
            <person name="Everett M.V."/>
            <person name="Foulon E."/>
            <person name="Grimwood J."/>
            <person name="Gundlach H."/>
            <person name="Henrissat B."/>
            <person name="Napoli C."/>
            <person name="McDonald S.M."/>
            <person name="Parker M.S."/>
            <person name="Rombauts S."/>
            <person name="Salamov A."/>
            <person name="Von Dassow P."/>
            <person name="Badger J.H."/>
            <person name="Coutinho P.M."/>
            <person name="Demir E."/>
            <person name="Dubchak I."/>
            <person name="Gentemann C."/>
            <person name="Eikrem W."/>
            <person name="Gready J.E."/>
            <person name="John U."/>
            <person name="Lanier W."/>
            <person name="Lindquist E.A."/>
            <person name="Lucas S."/>
            <person name="Mayer K.F."/>
            <person name="Moreau H."/>
            <person name="Not F."/>
            <person name="Otillar R."/>
            <person name="Panaud O."/>
            <person name="Pangilinan J."/>
            <person name="Paulsen I."/>
            <person name="Piegu B."/>
            <person name="Poliakov A."/>
            <person name="Robbens S."/>
            <person name="Schmutz J."/>
            <person name="Toulza E."/>
            <person name="Wyss T."/>
            <person name="Zelensky A."/>
            <person name="Zhou K."/>
            <person name="Armbrust E.V."/>
            <person name="Bhattacharya D."/>
            <person name="Goodenough U.W."/>
            <person name="Van de Peer Y."/>
            <person name="Grigoriev I.V."/>
        </authorList>
    </citation>
    <scope>NUCLEOTIDE SEQUENCE [LARGE SCALE GENOMIC DNA]</scope>
    <source>
        <strain evidence="13">RCC299 / NOUM17</strain>
    </source>
</reference>
<feature type="domain" description="Protein kinase" evidence="11">
    <location>
        <begin position="4"/>
        <end position="261"/>
    </location>
</feature>
<dbReference type="PROSITE" id="PS00108">
    <property type="entry name" value="PROTEIN_KINASE_ST"/>
    <property type="match status" value="1"/>
</dbReference>
<dbReference type="EMBL" id="CP001326">
    <property type="protein sequence ID" value="ACO63944.1"/>
    <property type="molecule type" value="Genomic_DNA"/>
</dbReference>
<evidence type="ECO:0000256" key="6">
    <source>
        <dbReference type="ARBA" id="ARBA00022840"/>
    </source>
</evidence>
<gene>
    <name evidence="12" type="ORF">MICPUN_71110</name>
</gene>
<keyword evidence="13" id="KW-1185">Reference proteome</keyword>
<dbReference type="PROSITE" id="PS50011">
    <property type="entry name" value="PROTEIN_KINASE_DOM"/>
    <property type="match status" value="1"/>
</dbReference>
<keyword evidence="2 10" id="KW-0723">Serine/threonine-protein kinase</keyword>
<sequence>MEKYELGKQIGHGNYGTVHLVTHVAERRPYVVKRIPVHKMKEQSEALREAQLLSRLRHPNIIAYKESFLCDDNKTLCIVTAFAEDGDLFTHISRAKAARRYFPERQVLDWVAQIALALDHIHGMRVMHRDLKTQNIFLGRGGVIKLGDFGISRVLERTDDFATTVTGTPYYLSPEVCTNQPYTLKSDVWAFGCVAYEIATLRHAFAADSLLSLVYQIVNGTCPPIPKERYDVRFAKIVARTLERDHRRRPDIATVLQSELMQEHLRRM</sequence>
<evidence type="ECO:0000313" key="13">
    <source>
        <dbReference type="Proteomes" id="UP000002009"/>
    </source>
</evidence>
<dbReference type="FunCoup" id="C1E797">
    <property type="interactions" value="1350"/>
</dbReference>
<dbReference type="eggNOG" id="KOG0589">
    <property type="taxonomic scope" value="Eukaryota"/>
</dbReference>
<protein>
    <recommendedName>
        <fullName evidence="1">non-specific serine/threonine protein kinase</fullName>
        <ecNumber evidence="1">2.7.11.1</ecNumber>
    </recommendedName>
</protein>
<dbReference type="CDD" id="cd08215">
    <property type="entry name" value="STKc_Nek"/>
    <property type="match status" value="1"/>
</dbReference>
<comment type="similarity">
    <text evidence="10">Belongs to the protein kinase superfamily.</text>
</comment>
<dbReference type="GO" id="GO:0004674">
    <property type="term" value="F:protein serine/threonine kinase activity"/>
    <property type="evidence" value="ECO:0007669"/>
    <property type="project" value="UniProtKB-KW"/>
</dbReference>
<keyword evidence="6 9" id="KW-0067">ATP-binding</keyword>
<dbReference type="InterPro" id="IPR017441">
    <property type="entry name" value="Protein_kinase_ATP_BS"/>
</dbReference>
<dbReference type="PIRSF" id="PIRSF000654">
    <property type="entry name" value="Integrin-linked_kinase"/>
    <property type="match status" value="1"/>
</dbReference>
<evidence type="ECO:0000256" key="4">
    <source>
        <dbReference type="ARBA" id="ARBA00022741"/>
    </source>
</evidence>
<dbReference type="InterPro" id="IPR008271">
    <property type="entry name" value="Ser/Thr_kinase_AS"/>
</dbReference>
<dbReference type="OMA" id="SEQMNAH"/>
<evidence type="ECO:0000256" key="8">
    <source>
        <dbReference type="ARBA" id="ARBA00048679"/>
    </source>
</evidence>